<feature type="binding site" evidence="5">
    <location>
        <begin position="190"/>
        <end position="193"/>
    </location>
    <ligand>
        <name>substrate</name>
    </ligand>
</feature>
<proteinExistence type="inferred from homology"/>
<dbReference type="InterPro" id="IPR019874">
    <property type="entry name" value="RF_methyltr_PrmC"/>
</dbReference>
<evidence type="ECO:0000256" key="2">
    <source>
        <dbReference type="ARBA" id="ARBA00022679"/>
    </source>
</evidence>
<dbReference type="SUPFAM" id="SSF53335">
    <property type="entry name" value="S-adenosyl-L-methionine-dependent methyltransferases"/>
    <property type="match status" value="1"/>
</dbReference>
<comment type="function">
    <text evidence="5">Methylates the class 1 translation termination release factors RF1/PrfA and RF2/PrfB on the glutamine residue of the universally conserved GGQ motif.</text>
</comment>
<dbReference type="GO" id="GO:0032259">
    <property type="term" value="P:methylation"/>
    <property type="evidence" value="ECO:0007669"/>
    <property type="project" value="UniProtKB-KW"/>
</dbReference>
<comment type="similarity">
    <text evidence="5">Belongs to the protein N5-glutamine methyltransferase family. PrmC subfamily.</text>
</comment>
<comment type="catalytic activity">
    <reaction evidence="4 5">
        <text>L-glutaminyl-[peptide chain release factor] + S-adenosyl-L-methionine = N(5)-methyl-L-glutaminyl-[peptide chain release factor] + S-adenosyl-L-homocysteine + H(+)</text>
        <dbReference type="Rhea" id="RHEA:42896"/>
        <dbReference type="Rhea" id="RHEA-COMP:10271"/>
        <dbReference type="Rhea" id="RHEA-COMP:10272"/>
        <dbReference type="ChEBI" id="CHEBI:15378"/>
        <dbReference type="ChEBI" id="CHEBI:30011"/>
        <dbReference type="ChEBI" id="CHEBI:57856"/>
        <dbReference type="ChEBI" id="CHEBI:59789"/>
        <dbReference type="ChEBI" id="CHEBI:61891"/>
        <dbReference type="EC" id="2.1.1.297"/>
    </reaction>
</comment>
<dbReference type="InterPro" id="IPR040758">
    <property type="entry name" value="PrmC_N"/>
</dbReference>
<organism evidence="8">
    <name type="scientific">uncultured Anaerotruncus sp</name>
    <dbReference type="NCBI Taxonomy" id="905011"/>
    <lineage>
        <taxon>Bacteria</taxon>
        <taxon>Bacillati</taxon>
        <taxon>Bacillota</taxon>
        <taxon>Clostridia</taxon>
        <taxon>Eubacteriales</taxon>
        <taxon>Oscillospiraceae</taxon>
        <taxon>Anaerotruncus</taxon>
        <taxon>environmental samples</taxon>
    </lineage>
</organism>
<dbReference type="InterPro" id="IPR004556">
    <property type="entry name" value="HemK-like"/>
</dbReference>
<accession>A0A1C6K4I6</accession>
<protein>
    <recommendedName>
        <fullName evidence="5">Release factor glutamine methyltransferase</fullName>
        <shortName evidence="5">RF MTase</shortName>
        <ecNumber evidence="5">2.1.1.297</ecNumber>
    </recommendedName>
    <alternativeName>
        <fullName evidence="5">N5-glutamine methyltransferase PrmC</fullName>
    </alternativeName>
    <alternativeName>
        <fullName evidence="5">Protein-(glutamine-N5) MTase PrmC</fullName>
    </alternativeName>
    <alternativeName>
        <fullName evidence="5">Protein-glutamine N-methyltransferase PrmC</fullName>
    </alternativeName>
</protein>
<reference evidence="8" key="1">
    <citation type="submission" date="2015-09" db="EMBL/GenBank/DDBJ databases">
        <authorList>
            <consortium name="Pathogen Informatics"/>
        </authorList>
    </citation>
    <scope>NUCLEOTIDE SEQUENCE</scope>
    <source>
        <strain evidence="8">2789STDY5834896</strain>
    </source>
</reference>
<gene>
    <name evidence="5 8" type="primary">prmC</name>
    <name evidence="8" type="ORF">SAMEA3545359_02599</name>
</gene>
<keyword evidence="3 5" id="KW-0949">S-adenosyl-L-methionine</keyword>
<evidence type="ECO:0000256" key="5">
    <source>
        <dbReference type="HAMAP-Rule" id="MF_02126"/>
    </source>
</evidence>
<dbReference type="CDD" id="cd02440">
    <property type="entry name" value="AdoMet_MTases"/>
    <property type="match status" value="1"/>
</dbReference>
<evidence type="ECO:0000256" key="3">
    <source>
        <dbReference type="ARBA" id="ARBA00022691"/>
    </source>
</evidence>
<dbReference type="AlphaFoldDB" id="A0A1C6K4I6"/>
<keyword evidence="1 5" id="KW-0489">Methyltransferase</keyword>
<dbReference type="EMBL" id="FMHG01000003">
    <property type="protein sequence ID" value="SCJ89226.1"/>
    <property type="molecule type" value="Genomic_DNA"/>
</dbReference>
<dbReference type="InterPro" id="IPR007848">
    <property type="entry name" value="Small_mtfrase_dom"/>
</dbReference>
<comment type="caution">
    <text evidence="5">Lacks conserved residue(s) required for the propagation of feature annotation.</text>
</comment>
<dbReference type="PANTHER" id="PTHR18895:SF74">
    <property type="entry name" value="MTRF1L RELEASE FACTOR GLUTAMINE METHYLTRANSFERASE"/>
    <property type="match status" value="1"/>
</dbReference>
<name>A0A1C6K4I6_9FIRM</name>
<sequence length="286" mass="30741">MVVAELQRRGAEMLRRSGLEDAAFDARQLLAHVLHTGSAQLPLWGDRPVTEGQQARYLQLISRRARRYPLQYLLGSWPFYDGEYLVGEGVLIPRPDTERLCEIAIELAPGLPGYSAGPAICDLCSGSGCIAVTLQKHIPGSHVTAVEKSPAAFRYLQKNIALNGADVQPVLADVLGYEHRCPPCSLITANPPYITAAEMAALQPEVCYEPAMALAAGADGLGFYRAIARRYLPCLLPGGALILEIGASQGPAVTEILKNCGYSGVFIARDYAQNDRVAVARRPAAG</sequence>
<dbReference type="HAMAP" id="MF_02126">
    <property type="entry name" value="RF_methyltr_PrmC"/>
    <property type="match status" value="1"/>
</dbReference>
<evidence type="ECO:0000256" key="1">
    <source>
        <dbReference type="ARBA" id="ARBA00022603"/>
    </source>
</evidence>
<dbReference type="EC" id="2.1.1.297" evidence="5"/>
<keyword evidence="2 5" id="KW-0808">Transferase</keyword>
<feature type="binding site" evidence="5">
    <location>
        <position position="147"/>
    </location>
    <ligand>
        <name>S-adenosyl-L-methionine</name>
        <dbReference type="ChEBI" id="CHEBI:59789"/>
    </ligand>
</feature>
<dbReference type="Pfam" id="PF17827">
    <property type="entry name" value="PrmC_N"/>
    <property type="match status" value="1"/>
</dbReference>
<evidence type="ECO:0000313" key="8">
    <source>
        <dbReference type="EMBL" id="SCJ89226.1"/>
    </source>
</evidence>
<evidence type="ECO:0000256" key="4">
    <source>
        <dbReference type="ARBA" id="ARBA00048391"/>
    </source>
</evidence>
<dbReference type="Gene3D" id="1.10.8.10">
    <property type="entry name" value="DNA helicase RuvA subunit, C-terminal domain"/>
    <property type="match status" value="1"/>
</dbReference>
<dbReference type="InterPro" id="IPR029063">
    <property type="entry name" value="SAM-dependent_MTases_sf"/>
</dbReference>
<dbReference type="Pfam" id="PF05175">
    <property type="entry name" value="MTS"/>
    <property type="match status" value="1"/>
</dbReference>
<dbReference type="GO" id="GO:0102559">
    <property type="term" value="F:peptide chain release factor N(5)-glutamine methyltransferase activity"/>
    <property type="evidence" value="ECO:0007669"/>
    <property type="project" value="UniProtKB-EC"/>
</dbReference>
<dbReference type="InterPro" id="IPR050320">
    <property type="entry name" value="N5-glutamine_MTase"/>
</dbReference>
<evidence type="ECO:0000259" key="7">
    <source>
        <dbReference type="Pfam" id="PF17827"/>
    </source>
</evidence>
<feature type="domain" description="Release factor glutamine methyltransferase N-terminal" evidence="7">
    <location>
        <begin position="5"/>
        <end position="75"/>
    </location>
</feature>
<dbReference type="Gene3D" id="3.40.50.150">
    <property type="entry name" value="Vaccinia Virus protein VP39"/>
    <property type="match status" value="1"/>
</dbReference>
<feature type="domain" description="Methyltransferase small" evidence="6">
    <location>
        <begin position="119"/>
        <end position="198"/>
    </location>
</feature>
<evidence type="ECO:0000259" key="6">
    <source>
        <dbReference type="Pfam" id="PF05175"/>
    </source>
</evidence>
<feature type="binding site" evidence="5">
    <location>
        <position position="190"/>
    </location>
    <ligand>
        <name>S-adenosyl-L-methionine</name>
        <dbReference type="ChEBI" id="CHEBI:59789"/>
    </ligand>
</feature>
<dbReference type="NCBIfam" id="TIGR00536">
    <property type="entry name" value="hemK_fam"/>
    <property type="match status" value="1"/>
</dbReference>
<dbReference type="NCBIfam" id="TIGR03534">
    <property type="entry name" value="RF_mod_PrmC"/>
    <property type="match status" value="1"/>
</dbReference>
<dbReference type="PANTHER" id="PTHR18895">
    <property type="entry name" value="HEMK METHYLTRANSFERASE"/>
    <property type="match status" value="1"/>
</dbReference>